<keyword evidence="4" id="KW-1185">Reference proteome</keyword>
<dbReference type="Gene3D" id="3.90.850.10">
    <property type="entry name" value="Fumarylacetoacetase-like, C-terminal domain"/>
    <property type="match status" value="1"/>
</dbReference>
<protein>
    <submittedName>
        <fullName evidence="3">4-oxalocrotonate decarboxylase</fullName>
    </submittedName>
</protein>
<dbReference type="GO" id="GO:0005737">
    <property type="term" value="C:cytoplasm"/>
    <property type="evidence" value="ECO:0007669"/>
    <property type="project" value="TreeGrafter"/>
</dbReference>
<dbReference type="RefSeq" id="WP_187686584.1">
    <property type="nucleotide sequence ID" value="NZ_AP023396.1"/>
</dbReference>
<gene>
    <name evidence="3" type="ORF">NWFMUON74_07310</name>
</gene>
<evidence type="ECO:0000256" key="1">
    <source>
        <dbReference type="ARBA" id="ARBA00023239"/>
    </source>
</evidence>
<reference evidence="3 4" key="1">
    <citation type="submission" date="2020-08" db="EMBL/GenBank/DDBJ databases">
        <title>Genome Sequencing of Nocardia wallacei strain FMUON74 and assembly.</title>
        <authorList>
            <person name="Toyokawa M."/>
            <person name="Uesaka K."/>
        </authorList>
    </citation>
    <scope>NUCLEOTIDE SEQUENCE [LARGE SCALE GENOMIC DNA]</scope>
    <source>
        <strain evidence="3 4">FMUON74</strain>
    </source>
</reference>
<dbReference type="EMBL" id="AP023396">
    <property type="protein sequence ID" value="BCK52959.1"/>
    <property type="molecule type" value="Genomic_DNA"/>
</dbReference>
<accession>A0A7G1KG65</accession>
<dbReference type="KEGG" id="nwl:NWFMUON74_07310"/>
<dbReference type="AlphaFoldDB" id="A0A7G1KG65"/>
<feature type="domain" description="Fumarylacetoacetase-like C-terminal" evidence="2">
    <location>
        <begin position="76"/>
        <end position="248"/>
    </location>
</feature>
<dbReference type="InterPro" id="IPR011234">
    <property type="entry name" value="Fumarylacetoacetase-like_C"/>
</dbReference>
<proteinExistence type="predicted"/>
<dbReference type="InterPro" id="IPR050772">
    <property type="entry name" value="Hydratase-Decarb/MhpD_sf"/>
</dbReference>
<sequence>MNLDDIARRLDAARETRTALTSFSAADPTFDMTAGYDVQRRRRAGRTVAGWKLALTSRAKQRQVGVATPLYGFLDAGDALDPGRPVDVGSLIAPRAEPELVFTMGDDLAGPHTTAAQVLAATDSIAAGIELIDSRYVDYRFSPADLIADNTSAATYLVGPGRPPQDLDLPVLGVVLANNGHIVDTAAGAAVMGHPAAAVAWLVRQLHIQEGCGLRRGQVVLSGGLTSAVPVTAGDTVTARFAHLGALTLDCR</sequence>
<dbReference type="SUPFAM" id="SSF56529">
    <property type="entry name" value="FAH"/>
    <property type="match status" value="1"/>
</dbReference>
<evidence type="ECO:0000259" key="2">
    <source>
        <dbReference type="Pfam" id="PF01557"/>
    </source>
</evidence>
<organism evidence="3 4">
    <name type="scientific">Nocardia wallacei</name>
    <dbReference type="NCBI Taxonomy" id="480035"/>
    <lineage>
        <taxon>Bacteria</taxon>
        <taxon>Bacillati</taxon>
        <taxon>Actinomycetota</taxon>
        <taxon>Actinomycetes</taxon>
        <taxon>Mycobacteriales</taxon>
        <taxon>Nocardiaceae</taxon>
        <taxon>Nocardia</taxon>
    </lineage>
</organism>
<dbReference type="InterPro" id="IPR036663">
    <property type="entry name" value="Fumarylacetoacetase_C_sf"/>
</dbReference>
<dbReference type="Proteomes" id="UP000516173">
    <property type="component" value="Chromosome"/>
</dbReference>
<dbReference type="GO" id="GO:0008684">
    <property type="term" value="F:2-oxopent-4-enoate hydratase activity"/>
    <property type="evidence" value="ECO:0007669"/>
    <property type="project" value="TreeGrafter"/>
</dbReference>
<dbReference type="GeneID" id="80345353"/>
<dbReference type="PANTHER" id="PTHR30143">
    <property type="entry name" value="ACID HYDRATASE"/>
    <property type="match status" value="1"/>
</dbReference>
<name>A0A7G1KG65_9NOCA</name>
<keyword evidence="1" id="KW-0456">Lyase</keyword>
<evidence type="ECO:0000313" key="3">
    <source>
        <dbReference type="EMBL" id="BCK52959.1"/>
    </source>
</evidence>
<dbReference type="PANTHER" id="PTHR30143:SF0">
    <property type="entry name" value="2-KETO-4-PENTENOATE HYDRATASE"/>
    <property type="match status" value="1"/>
</dbReference>
<evidence type="ECO:0000313" key="4">
    <source>
        <dbReference type="Proteomes" id="UP000516173"/>
    </source>
</evidence>
<dbReference type="Pfam" id="PF01557">
    <property type="entry name" value="FAA_hydrolase"/>
    <property type="match status" value="1"/>
</dbReference>